<evidence type="ECO:0000256" key="1">
    <source>
        <dbReference type="ARBA" id="ARBA00023015"/>
    </source>
</evidence>
<name>A0ABU2LCJ5_9ACTN</name>
<evidence type="ECO:0000259" key="4">
    <source>
        <dbReference type="Pfam" id="PF13490"/>
    </source>
</evidence>
<organism evidence="5 6">
    <name type="scientific">Streptomyces boetiae</name>
    <dbReference type="NCBI Taxonomy" id="3075541"/>
    <lineage>
        <taxon>Bacteria</taxon>
        <taxon>Bacillati</taxon>
        <taxon>Actinomycetota</taxon>
        <taxon>Actinomycetes</taxon>
        <taxon>Kitasatosporales</taxon>
        <taxon>Streptomycetaceae</taxon>
        <taxon>Streptomyces</taxon>
    </lineage>
</organism>
<reference evidence="6" key="1">
    <citation type="submission" date="2023-07" db="EMBL/GenBank/DDBJ databases">
        <title>30 novel species of actinomycetes from the DSMZ collection.</title>
        <authorList>
            <person name="Nouioui I."/>
        </authorList>
    </citation>
    <scope>NUCLEOTIDE SEQUENCE [LARGE SCALE GENOMIC DNA]</scope>
    <source>
        <strain evidence="6">DSM 44917</strain>
    </source>
</reference>
<accession>A0ABU2LCJ5</accession>
<dbReference type="RefSeq" id="WP_311632250.1">
    <property type="nucleotide sequence ID" value="NZ_JAVREN010000034.1"/>
</dbReference>
<dbReference type="InterPro" id="IPR041916">
    <property type="entry name" value="Anti_sigma_zinc_sf"/>
</dbReference>
<keyword evidence="3" id="KW-0472">Membrane</keyword>
<dbReference type="InterPro" id="IPR027383">
    <property type="entry name" value="Znf_put"/>
</dbReference>
<keyword evidence="2" id="KW-0804">Transcription</keyword>
<keyword evidence="1" id="KW-0805">Transcription regulation</keyword>
<evidence type="ECO:0000313" key="6">
    <source>
        <dbReference type="Proteomes" id="UP001183388"/>
    </source>
</evidence>
<keyword evidence="6" id="KW-1185">Reference proteome</keyword>
<feature type="transmembrane region" description="Helical" evidence="3">
    <location>
        <begin position="88"/>
        <end position="109"/>
    </location>
</feature>
<dbReference type="EMBL" id="JAVREN010000034">
    <property type="protein sequence ID" value="MDT0309294.1"/>
    <property type="molecule type" value="Genomic_DNA"/>
</dbReference>
<dbReference type="Pfam" id="PF13490">
    <property type="entry name" value="zf-HC2"/>
    <property type="match status" value="1"/>
</dbReference>
<protein>
    <submittedName>
        <fullName evidence="5">Zf-HC2 domain-containing protein</fullName>
    </submittedName>
</protein>
<feature type="domain" description="Putative zinc-finger" evidence="4">
    <location>
        <begin position="14"/>
        <end position="39"/>
    </location>
</feature>
<dbReference type="Proteomes" id="UP001183388">
    <property type="component" value="Unassembled WGS sequence"/>
</dbReference>
<comment type="caution">
    <text evidence="5">The sequence shown here is derived from an EMBL/GenBank/DDBJ whole genome shotgun (WGS) entry which is preliminary data.</text>
</comment>
<dbReference type="Gene3D" id="1.10.10.1320">
    <property type="entry name" value="Anti-sigma factor, zinc-finger domain"/>
    <property type="match status" value="1"/>
</dbReference>
<keyword evidence="3" id="KW-1133">Transmembrane helix</keyword>
<sequence>MTDRDHPFRRLDAAYVLGALAPAEREAFAAHLAGCPDCARAVAELATLPALLDGAGAAEPAAEAVPPSLLPGLASRVAGERRRRRRRLTGAAAGVAALAACLALAFAFVNDPGGNGSAGAAMTALGPYPVRASVALADAAGGTRVEMECRYDGAYGGDYVLVALDREGAAAELARWHALPGDTAELAVGTPLPRASIAALEVRTPDGTAVLRLTP</sequence>
<gene>
    <name evidence="5" type="ORF">RM780_20350</name>
</gene>
<evidence type="ECO:0000313" key="5">
    <source>
        <dbReference type="EMBL" id="MDT0309294.1"/>
    </source>
</evidence>
<evidence type="ECO:0000256" key="2">
    <source>
        <dbReference type="ARBA" id="ARBA00023163"/>
    </source>
</evidence>
<proteinExistence type="predicted"/>
<keyword evidence="3" id="KW-0812">Transmembrane</keyword>
<evidence type="ECO:0000256" key="3">
    <source>
        <dbReference type="SAM" id="Phobius"/>
    </source>
</evidence>